<dbReference type="AlphaFoldDB" id="A0A2S8J6X9"/>
<dbReference type="RefSeq" id="WP_105417703.1">
    <property type="nucleotide sequence ID" value="NZ_PUIO01000028.1"/>
</dbReference>
<dbReference type="SUPFAM" id="SSF51735">
    <property type="entry name" value="NAD(P)-binding Rossmann-fold domains"/>
    <property type="match status" value="1"/>
</dbReference>
<protein>
    <submittedName>
        <fullName evidence="1">Uncharacterized protein</fullName>
    </submittedName>
</protein>
<dbReference type="Gene3D" id="3.40.50.720">
    <property type="entry name" value="NAD(P)-binding Rossmann-like Domain"/>
    <property type="match status" value="1"/>
</dbReference>
<evidence type="ECO:0000313" key="2">
    <source>
        <dbReference type="Proteomes" id="UP000239290"/>
    </source>
</evidence>
<sequence length="165" mass="17217">MTTSTFTTIDLAGTTQPARAPASSVVVLVYRGTESDQTIDTADLERAVAHPLMAAFSAVQHHWPAITDARHRGRVIVLAPATAALGDPLRPLDCAVTGALISFIRSVAIELQRHGGAANAVFHDADPNEPAVTELIAALTAEHAAAVTGQEIYAANGTDLGRLHP</sequence>
<dbReference type="Proteomes" id="UP000239290">
    <property type="component" value="Unassembled WGS sequence"/>
</dbReference>
<organism evidence="1 2">
    <name type="scientific">Rhodococcus opacus</name>
    <name type="common">Nocardia opaca</name>
    <dbReference type="NCBI Taxonomy" id="37919"/>
    <lineage>
        <taxon>Bacteria</taxon>
        <taxon>Bacillati</taxon>
        <taxon>Actinomycetota</taxon>
        <taxon>Actinomycetes</taxon>
        <taxon>Mycobacteriales</taxon>
        <taxon>Nocardiaceae</taxon>
        <taxon>Rhodococcus</taxon>
    </lineage>
</organism>
<accession>A0A2S8J6X9</accession>
<proteinExistence type="predicted"/>
<comment type="caution">
    <text evidence="1">The sequence shown here is derived from an EMBL/GenBank/DDBJ whole genome shotgun (WGS) entry which is preliminary data.</text>
</comment>
<name>A0A2S8J6X9_RHOOP</name>
<dbReference type="EMBL" id="PUIO01000028">
    <property type="protein sequence ID" value="PQP22796.1"/>
    <property type="molecule type" value="Genomic_DNA"/>
</dbReference>
<reference evidence="2" key="1">
    <citation type="submission" date="2018-02" db="EMBL/GenBank/DDBJ databases">
        <title>Draft genome sequencing of Rhodococcus opacus KU647198.</title>
        <authorList>
            <person name="Zheng B.-X."/>
        </authorList>
    </citation>
    <scope>NUCLEOTIDE SEQUENCE [LARGE SCALE GENOMIC DNA]</scope>
    <source>
        <strain evidence="2">04-OD7</strain>
    </source>
</reference>
<evidence type="ECO:0000313" key="1">
    <source>
        <dbReference type="EMBL" id="PQP22796.1"/>
    </source>
</evidence>
<gene>
    <name evidence="1" type="ORF">C5613_22285</name>
</gene>
<dbReference type="InterPro" id="IPR036291">
    <property type="entry name" value="NAD(P)-bd_dom_sf"/>
</dbReference>